<dbReference type="CDD" id="cd00085">
    <property type="entry name" value="HNHc"/>
    <property type="match status" value="1"/>
</dbReference>
<protein>
    <recommendedName>
        <fullName evidence="2">HNH nuclease domain-containing protein</fullName>
    </recommendedName>
</protein>
<dbReference type="InterPro" id="IPR003615">
    <property type="entry name" value="HNH_nuc"/>
</dbReference>
<feature type="domain" description="HNH nuclease" evidence="2">
    <location>
        <begin position="313"/>
        <end position="365"/>
    </location>
</feature>
<accession>A0A5Q5BLA3</accession>
<evidence type="ECO:0000259" key="2">
    <source>
        <dbReference type="SMART" id="SM00507"/>
    </source>
</evidence>
<dbReference type="KEGG" id="mmc:Mmcs_3047"/>
<dbReference type="EMBL" id="CP000384">
    <property type="protein sequence ID" value="ABG09154.1"/>
    <property type="molecule type" value="Genomic_DNA"/>
</dbReference>
<evidence type="ECO:0000313" key="3">
    <source>
        <dbReference type="EMBL" id="ABG09154.1"/>
    </source>
</evidence>
<feature type="region of interest" description="Disordered" evidence="1">
    <location>
        <begin position="413"/>
        <end position="435"/>
    </location>
</feature>
<dbReference type="Gene3D" id="1.10.30.50">
    <property type="match status" value="1"/>
</dbReference>
<gene>
    <name evidence="3" type="ordered locus">Mmcs_3047</name>
</gene>
<dbReference type="AlphaFoldDB" id="A0A5Q5BLA3"/>
<proteinExistence type="predicted"/>
<evidence type="ECO:0000256" key="1">
    <source>
        <dbReference type="SAM" id="MobiDB-lite"/>
    </source>
</evidence>
<sequence length="480" mass="51372">MFEGSQTAARSLVDRIAGSSRAANQATARMLVAVGDLYRLRLREVGDSAYAACDTVDSVSAEVAAALTISTGLAASHLRHALAMEERLPQVGAAFVAGDLDYFMFQTIVSRTKLVIDPEALRSVDGQVAAGVARWRGLTQKQLAARVDRIVNRVDPDAVRRRKEAAARREVSVADRIDGLSEICATVFTTTAHAFDRRLSALAATVCANDPRTTEQRRADAIDAMVAGADRMACRCDSPDCAAGGLSASPTVIHMVADRSTLDGVGDREGSLIGADGLIPAEVVAELAHTAKLRPLILPGDAAPEPHYTPSRALAEYVRCRDLTCRFPGCDRPAMRTDVDHTVPYAGGGPTQAANLKCLCRLHHLLKTFGGWKDQQLPDGTVIWTSPSGHTYITTPGSALLFPGLCAPTTPAAAAPTTGTVTGDRNAKMPQRRRTRAQNRAAAIAAERAHNRAMRQVRRQELHAYLFGNEPDPSDEPPPF</sequence>
<dbReference type="Pfam" id="PF02720">
    <property type="entry name" value="DUF222"/>
    <property type="match status" value="1"/>
</dbReference>
<dbReference type="InterPro" id="IPR003870">
    <property type="entry name" value="DUF222"/>
</dbReference>
<reference evidence="3" key="1">
    <citation type="submission" date="2006-06" db="EMBL/GenBank/DDBJ databases">
        <title>Complete sequence of chromosome of Mycobacterium sp. MCS.</title>
        <authorList>
            <consortium name="US DOE Joint Genome Institute"/>
            <person name="Copeland A."/>
            <person name="Lucas S."/>
            <person name="Lapidus A."/>
            <person name="Barry K."/>
            <person name="Detter J.C."/>
            <person name="Glavina del Rio T."/>
            <person name="Hammon N."/>
            <person name="Israni S."/>
            <person name="Dalin E."/>
            <person name="Tice H."/>
            <person name="Pitluck S."/>
            <person name="Martinez M."/>
            <person name="Schmutz J."/>
            <person name="Larimer F."/>
            <person name="Land M."/>
            <person name="Hauser L."/>
            <person name="Kyrpides N."/>
            <person name="Kim E."/>
            <person name="Miller C.D."/>
            <person name="Hughes J.E."/>
            <person name="Anderson A.J."/>
            <person name="Sims R.C."/>
            <person name="Richardson P."/>
        </authorList>
    </citation>
    <scope>NUCLEOTIDE SEQUENCE [LARGE SCALE GENOMIC DNA]</scope>
    <source>
        <strain evidence="3">MCS</strain>
    </source>
</reference>
<organism evidence="3">
    <name type="scientific">Mycobacterium sp. (strain MCS)</name>
    <dbReference type="NCBI Taxonomy" id="164756"/>
    <lineage>
        <taxon>Bacteria</taxon>
        <taxon>Bacillati</taxon>
        <taxon>Actinomycetota</taxon>
        <taxon>Actinomycetes</taxon>
        <taxon>Mycobacteriales</taxon>
        <taxon>Mycobacteriaceae</taxon>
        <taxon>Mycobacterium</taxon>
    </lineage>
</organism>
<dbReference type="SMART" id="SM00507">
    <property type="entry name" value="HNHc"/>
    <property type="match status" value="1"/>
</dbReference>
<name>A0A5Q5BLA3_MYCSS</name>